<dbReference type="InterPro" id="IPR002347">
    <property type="entry name" value="SDR_fam"/>
</dbReference>
<gene>
    <name evidence="2" type="ORF">KUV26_22525</name>
</gene>
<dbReference type="PANTHER" id="PTHR43975">
    <property type="entry name" value="ZGC:101858"/>
    <property type="match status" value="1"/>
</dbReference>
<dbReference type="InterPro" id="IPR057326">
    <property type="entry name" value="KR_dom"/>
</dbReference>
<dbReference type="RefSeq" id="WP_222506175.1">
    <property type="nucleotide sequence ID" value="NZ_JAHVJA010000021.1"/>
</dbReference>
<keyword evidence="3" id="KW-1185">Reference proteome</keyword>
<dbReference type="InterPro" id="IPR020904">
    <property type="entry name" value="Sc_DH/Rdtase_CS"/>
</dbReference>
<reference evidence="2 3" key="1">
    <citation type="submission" date="2021-06" db="EMBL/GenBank/DDBJ databases">
        <title>50 bacteria genomes isolated from Dapeng, Shenzhen, China.</title>
        <authorList>
            <person name="Zheng W."/>
            <person name="Yu S."/>
            <person name="Huang Y."/>
        </authorList>
    </citation>
    <scope>NUCLEOTIDE SEQUENCE [LARGE SCALE GENOMIC DNA]</scope>
    <source>
        <strain evidence="2 3">DP1N14-2</strain>
    </source>
</reference>
<evidence type="ECO:0000313" key="2">
    <source>
        <dbReference type="EMBL" id="MBY6142214.1"/>
    </source>
</evidence>
<evidence type="ECO:0000259" key="1">
    <source>
        <dbReference type="SMART" id="SM00822"/>
    </source>
</evidence>
<dbReference type="PRINTS" id="PR00080">
    <property type="entry name" value="SDRFAMILY"/>
</dbReference>
<accession>A0ABS7NLZ2</accession>
<sequence length="245" mass="25053">MSGLLNGRRILIAGAASGIGRETLARFAAEGARLAAFDLEETAQDSDVAVFGGDISNPAACRAAITGAAAALGGLDGLVNCAGIDLEAPAAEMTAADWDRVIAVNLTGAMHLAQAALPHLRAAGSGTIVNVSSAAGLSPLSHRTAYCASKAGLNMFGKCLAMELGPEGIRVNTVCPGAVDTPLFRSSYEDYQNADERLSTIKARYAMHRVAAPSEIAGAILYLTGPDSTYVTGITMAVDGGRSFH</sequence>
<dbReference type="SMART" id="SM00822">
    <property type="entry name" value="PKS_KR"/>
    <property type="match status" value="1"/>
</dbReference>
<dbReference type="SUPFAM" id="SSF51735">
    <property type="entry name" value="NAD(P)-binding Rossmann-fold domains"/>
    <property type="match status" value="1"/>
</dbReference>
<dbReference type="PRINTS" id="PR00081">
    <property type="entry name" value="GDHRDH"/>
</dbReference>
<name>A0ABS7NLZ2_9RHOB</name>
<dbReference type="CDD" id="cd05233">
    <property type="entry name" value="SDR_c"/>
    <property type="match status" value="1"/>
</dbReference>
<dbReference type="Pfam" id="PF13561">
    <property type="entry name" value="adh_short_C2"/>
    <property type="match status" value="1"/>
</dbReference>
<dbReference type="InterPro" id="IPR036291">
    <property type="entry name" value="NAD(P)-bd_dom_sf"/>
</dbReference>
<dbReference type="Gene3D" id="3.40.50.720">
    <property type="entry name" value="NAD(P)-binding Rossmann-like Domain"/>
    <property type="match status" value="1"/>
</dbReference>
<comment type="caution">
    <text evidence="2">The sequence shown here is derived from an EMBL/GenBank/DDBJ whole genome shotgun (WGS) entry which is preliminary data.</text>
</comment>
<evidence type="ECO:0000313" key="3">
    <source>
        <dbReference type="Proteomes" id="UP000766629"/>
    </source>
</evidence>
<proteinExistence type="predicted"/>
<protein>
    <submittedName>
        <fullName evidence="2">SDR family oxidoreductase</fullName>
    </submittedName>
</protein>
<dbReference type="EMBL" id="JAHVJA010000021">
    <property type="protein sequence ID" value="MBY6142214.1"/>
    <property type="molecule type" value="Genomic_DNA"/>
</dbReference>
<dbReference type="PROSITE" id="PS00061">
    <property type="entry name" value="ADH_SHORT"/>
    <property type="match status" value="1"/>
</dbReference>
<dbReference type="PANTHER" id="PTHR43975:SF2">
    <property type="entry name" value="EG:BACR7A4.14 PROTEIN-RELATED"/>
    <property type="match status" value="1"/>
</dbReference>
<organism evidence="2 3">
    <name type="scientific">Leisingera daeponensis</name>
    <dbReference type="NCBI Taxonomy" id="405746"/>
    <lineage>
        <taxon>Bacteria</taxon>
        <taxon>Pseudomonadati</taxon>
        <taxon>Pseudomonadota</taxon>
        <taxon>Alphaproteobacteria</taxon>
        <taxon>Rhodobacterales</taxon>
        <taxon>Roseobacteraceae</taxon>
        <taxon>Leisingera</taxon>
    </lineage>
</organism>
<feature type="domain" description="Ketoreductase" evidence="1">
    <location>
        <begin position="8"/>
        <end position="185"/>
    </location>
</feature>
<dbReference type="Proteomes" id="UP000766629">
    <property type="component" value="Unassembled WGS sequence"/>
</dbReference>